<keyword evidence="1" id="KW-0732">Signal</keyword>
<sequence length="126" mass="13573">MGWGSGGNILKNKSCPNAESWPKKPVSAEVVPSIEVSIYSSGLGPRNIPKYTVQVINNSLQGVVNVHLDCGDFASGSLILPTTFRQLQPGDCLVNYGKEIGPGQVIQFDYTNTFLAKFRVTRADSA</sequence>
<dbReference type="Pfam" id="PF24068">
    <property type="entry name" value="TPD1_C"/>
    <property type="match status" value="1"/>
</dbReference>
<name>W1NX49_AMBTC</name>
<dbReference type="GO" id="GO:0001709">
    <property type="term" value="P:cell fate determination"/>
    <property type="evidence" value="ECO:0000318"/>
    <property type="project" value="GO_Central"/>
</dbReference>
<evidence type="ECO:0000313" key="3">
    <source>
        <dbReference type="Proteomes" id="UP000017836"/>
    </source>
</evidence>
<dbReference type="AlphaFoldDB" id="W1NX49"/>
<dbReference type="EMBL" id="KI394965">
    <property type="protein sequence ID" value="ERM99923.1"/>
    <property type="molecule type" value="Genomic_DNA"/>
</dbReference>
<dbReference type="Proteomes" id="UP000017836">
    <property type="component" value="Unassembled WGS sequence"/>
</dbReference>
<evidence type="ECO:0000313" key="2">
    <source>
        <dbReference type="EMBL" id="ERM99923.1"/>
    </source>
</evidence>
<dbReference type="HOGENOM" id="CLU_1984587_0_0_1"/>
<dbReference type="PANTHER" id="PTHR33184:SF67">
    <property type="entry name" value="PROTEIN TAPETUM DETERMINANT 1"/>
    <property type="match status" value="1"/>
</dbReference>
<protein>
    <submittedName>
        <fullName evidence="2">Uncharacterized protein</fullName>
    </submittedName>
</protein>
<organism evidence="2 3">
    <name type="scientific">Amborella trichopoda</name>
    <dbReference type="NCBI Taxonomy" id="13333"/>
    <lineage>
        <taxon>Eukaryota</taxon>
        <taxon>Viridiplantae</taxon>
        <taxon>Streptophyta</taxon>
        <taxon>Embryophyta</taxon>
        <taxon>Tracheophyta</taxon>
        <taxon>Spermatophyta</taxon>
        <taxon>Magnoliopsida</taxon>
        <taxon>Amborellales</taxon>
        <taxon>Amborellaceae</taxon>
        <taxon>Amborella</taxon>
    </lineage>
</organism>
<dbReference type="Gramene" id="ERM99923">
    <property type="protein sequence ID" value="ERM99923"/>
    <property type="gene ID" value="AMTR_s00110p00087010"/>
</dbReference>
<reference evidence="3" key="1">
    <citation type="journal article" date="2013" name="Science">
        <title>The Amborella genome and the evolution of flowering plants.</title>
        <authorList>
            <consortium name="Amborella Genome Project"/>
        </authorList>
    </citation>
    <scope>NUCLEOTIDE SEQUENCE [LARGE SCALE GENOMIC DNA]</scope>
</reference>
<proteinExistence type="predicted"/>
<evidence type="ECO:0000256" key="1">
    <source>
        <dbReference type="ARBA" id="ARBA00022729"/>
    </source>
</evidence>
<gene>
    <name evidence="2" type="ORF">AMTR_s00110p00087010</name>
</gene>
<dbReference type="PANTHER" id="PTHR33184">
    <property type="entry name" value="PROTEIN TAPETUM DETERMINANT 1-LIKE-RELATED"/>
    <property type="match status" value="1"/>
</dbReference>
<keyword evidence="3" id="KW-1185">Reference proteome</keyword>
<accession>W1NX49</accession>
<dbReference type="InterPro" id="IPR040361">
    <property type="entry name" value="TPD1"/>
</dbReference>